<dbReference type="EMBL" id="KT624200">
    <property type="protein sequence ID" value="AMM45077.1"/>
    <property type="molecule type" value="Genomic_DNA"/>
</dbReference>
<dbReference type="RefSeq" id="YP_009302666.1">
    <property type="nucleotide sequence ID" value="NC_031245.1"/>
</dbReference>
<dbReference type="KEGG" id="vg:29125445"/>
<reference evidence="1 2" key="1">
    <citation type="submission" date="2015-08" db="EMBL/GenBank/DDBJ databases">
        <authorList>
            <person name="Babu N.S."/>
            <person name="Beckwith C.J."/>
            <person name="Beseler K.G."/>
            <person name="Brison A."/>
            <person name="Carone J.V."/>
            <person name="Caskin T.P."/>
            <person name="Diamond M."/>
            <person name="Durham M.E."/>
            <person name="Foxe J.M."/>
            <person name="Go M."/>
            <person name="Henderson B.A."/>
            <person name="Jones I.B."/>
            <person name="McGettigan J.A."/>
            <person name="Micheletti S.J."/>
            <person name="Nasrallah M.E."/>
            <person name="Ortiz D."/>
            <person name="Piller C.R."/>
            <person name="Privatt S.R."/>
            <person name="Schneider S.L."/>
            <person name="Sharp S."/>
            <person name="Smith T.C."/>
            <person name="Stanton J.D."/>
            <person name="Ullery H.E."/>
            <person name="Wilson R.J."/>
            <person name="Serrano M.G."/>
            <person name="Buck G."/>
            <person name="Lee V."/>
            <person name="Wang Y."/>
            <person name="Carvalho R."/>
            <person name="Voegtly L."/>
            <person name="Shi R."/>
            <person name="Duckworth R."/>
            <person name="Johnson A."/>
            <person name="Loviza R."/>
            <person name="Walstead R."/>
            <person name="Shah Z."/>
            <person name="Kiflezghi M."/>
            <person name="Wade K."/>
            <person name="Ball S.L."/>
            <person name="Bradley K.W."/>
            <person name="Asai D.J."/>
            <person name="Bowman C.A."/>
            <person name="Russell D.A."/>
            <person name="Pope W.H."/>
            <person name="Jacobs-Sera D."/>
            <person name="Hendrix R.W."/>
            <person name="Hatfull G.F."/>
        </authorList>
    </citation>
    <scope>NUCLEOTIDE SEQUENCE [LARGE SCALE GENOMIC DNA]</scope>
</reference>
<evidence type="ECO:0000313" key="1">
    <source>
        <dbReference type="EMBL" id="AMM45077.1"/>
    </source>
</evidence>
<keyword evidence="2" id="KW-1185">Reference proteome</keyword>
<proteinExistence type="predicted"/>
<dbReference type="Proteomes" id="UP000203261">
    <property type="component" value="Segment"/>
</dbReference>
<evidence type="ECO:0000313" key="2">
    <source>
        <dbReference type="Proteomes" id="UP000203261"/>
    </source>
</evidence>
<dbReference type="GeneID" id="29125445"/>
<name>A0A127AWV1_9CAUD</name>
<sequence length="80" mass="9136">MEIIGQRDENTFLVQISETEGRILDLHDKLLFPAMNIDAIISKGYWEDYQGDINLEEVLPTVRDLTVEDLRSGPKDDAES</sequence>
<accession>A0A127AWV1</accession>
<organism evidence="1 2">
    <name type="scientific">Bacillus phage SP-15</name>
    <dbReference type="NCBI Taxonomy" id="1792032"/>
    <lineage>
        <taxon>Viruses</taxon>
        <taxon>Duplodnaviria</taxon>
        <taxon>Heunggongvirae</taxon>
        <taxon>Uroviricota</taxon>
        <taxon>Caudoviricetes</taxon>
        <taxon>Thornevirus</taxon>
        <taxon>Thornevirus SP15</taxon>
    </lineage>
</organism>
<gene>
    <name evidence="1" type="ORF">SP15_270</name>
</gene>
<protein>
    <submittedName>
        <fullName evidence="1">Uncharacterized protein</fullName>
    </submittedName>
</protein>